<evidence type="ECO:0000313" key="3">
    <source>
        <dbReference type="Proteomes" id="UP000479000"/>
    </source>
</evidence>
<reference evidence="2 3" key="1">
    <citation type="submission" date="2020-02" db="EMBL/GenBank/DDBJ databases">
        <authorList>
            <person name="Ferguson B K."/>
        </authorList>
    </citation>
    <scope>NUCLEOTIDE SEQUENCE [LARGE SCALE GENOMIC DNA]</scope>
</reference>
<dbReference type="AlphaFoldDB" id="A0A6H5HC66"/>
<feature type="compositionally biased region" description="Low complexity" evidence="1">
    <location>
        <begin position="325"/>
        <end position="360"/>
    </location>
</feature>
<evidence type="ECO:0000256" key="1">
    <source>
        <dbReference type="SAM" id="MobiDB-lite"/>
    </source>
</evidence>
<evidence type="ECO:0000313" key="2">
    <source>
        <dbReference type="EMBL" id="CAB0013361.1"/>
    </source>
</evidence>
<keyword evidence="3" id="KW-1185">Reference proteome</keyword>
<dbReference type="OrthoDB" id="10633215at2759"/>
<name>A0A6H5HC66_9HEMI</name>
<feature type="compositionally biased region" description="Low complexity" evidence="1">
    <location>
        <begin position="288"/>
        <end position="301"/>
    </location>
</feature>
<sequence length="370" mass="38990">MRAIGKGLLGALRELTAGRRHSMEADNLIEFSPAENDGAGEAATARNGDPTIRPSAAAGDTSARPLQRRLLLKAGDSRITAPTAPSKRQALQSLGDDSAILDAILGNILRNESAADFNDSRDQLLSNSGDFSSSCELTSGDFPSAITDVTCVSLPSAPPMEADWQAPGPSGCHRPLSSSSSSTYSSTLSLSKLDLSIIEPTTTPILNALRRGGARSTVIGGLPFGRRTCRCSGEVAEVSCSAERCRRVTSFRRPRSADGRRFPPSDVDVPSEPRLDPSKTVGSSNPETTAAQSTSAVVATAPPEPPSPVQRTASGERQPLPSAARQPQQRQQRQQNRGRRQVTAATTRTRRTTTSEAPSRTNPPSAAPNG</sequence>
<proteinExistence type="predicted"/>
<accession>A0A6H5HC66</accession>
<organism evidence="2 3">
    <name type="scientific">Nesidiocoris tenuis</name>
    <dbReference type="NCBI Taxonomy" id="355587"/>
    <lineage>
        <taxon>Eukaryota</taxon>
        <taxon>Metazoa</taxon>
        <taxon>Ecdysozoa</taxon>
        <taxon>Arthropoda</taxon>
        <taxon>Hexapoda</taxon>
        <taxon>Insecta</taxon>
        <taxon>Pterygota</taxon>
        <taxon>Neoptera</taxon>
        <taxon>Paraneoptera</taxon>
        <taxon>Hemiptera</taxon>
        <taxon>Heteroptera</taxon>
        <taxon>Panheteroptera</taxon>
        <taxon>Cimicomorpha</taxon>
        <taxon>Miridae</taxon>
        <taxon>Dicyphina</taxon>
        <taxon>Nesidiocoris</taxon>
    </lineage>
</organism>
<dbReference type="Proteomes" id="UP000479000">
    <property type="component" value="Unassembled WGS sequence"/>
</dbReference>
<gene>
    <name evidence="2" type="ORF">NTEN_LOCUS17972</name>
</gene>
<protein>
    <submittedName>
        <fullName evidence="2">Uncharacterized protein</fullName>
    </submittedName>
</protein>
<dbReference type="EMBL" id="CADCXU010026571">
    <property type="protein sequence ID" value="CAB0013361.1"/>
    <property type="molecule type" value="Genomic_DNA"/>
</dbReference>
<feature type="region of interest" description="Disordered" evidence="1">
    <location>
        <begin position="32"/>
        <end position="65"/>
    </location>
</feature>
<feature type="region of interest" description="Disordered" evidence="1">
    <location>
        <begin position="251"/>
        <end position="370"/>
    </location>
</feature>